<dbReference type="EMBL" id="CABVHO010000109">
    <property type="protein sequence ID" value="VVN64951.1"/>
    <property type="molecule type" value="Genomic_DNA"/>
</dbReference>
<organism evidence="1 2">
    <name type="scientific">Pseudomonas fluorescens</name>
    <dbReference type="NCBI Taxonomy" id="294"/>
    <lineage>
        <taxon>Bacteria</taxon>
        <taxon>Pseudomonadati</taxon>
        <taxon>Pseudomonadota</taxon>
        <taxon>Gammaproteobacteria</taxon>
        <taxon>Pseudomonadales</taxon>
        <taxon>Pseudomonadaceae</taxon>
        <taxon>Pseudomonas</taxon>
    </lineage>
</organism>
<accession>A0A5E6ZL59</accession>
<gene>
    <name evidence="1" type="ORF">PS685_04666</name>
</gene>
<dbReference type="Pfam" id="PF10712">
    <property type="entry name" value="NAD-GH"/>
    <property type="match status" value="1"/>
</dbReference>
<protein>
    <submittedName>
        <fullName evidence="1">Uncharacterized protein</fullName>
    </submittedName>
</protein>
<evidence type="ECO:0000313" key="2">
    <source>
        <dbReference type="Proteomes" id="UP000326437"/>
    </source>
</evidence>
<dbReference type="InterPro" id="IPR019651">
    <property type="entry name" value="Glutamate_DH_NAD-spec"/>
</dbReference>
<proteinExistence type="predicted"/>
<dbReference type="Proteomes" id="UP000326437">
    <property type="component" value="Unassembled WGS sequence"/>
</dbReference>
<sequence>MVAFRFIHTVSQSSCGWFVDDAFYVQTRDTAGVFGRLTLAVVEVGRNGDYRFSHWLAEVVFGGFLHFLQNFSRDLWRSHFLAVHFNPGVAVVSLGDLVRNHLNVFLYNFFVKTTTDQTLHRVQGVMRIGHCLTLGRLANQNFAIIGVRNDRRRSTRAFCVFDNFCFTVFQNRHTRVGGPEVNTDNSAHVYSP</sequence>
<name>A0A5E6ZL59_PSEFL</name>
<evidence type="ECO:0000313" key="1">
    <source>
        <dbReference type="EMBL" id="VVN64951.1"/>
    </source>
</evidence>
<reference evidence="1 2" key="1">
    <citation type="submission" date="2019-09" db="EMBL/GenBank/DDBJ databases">
        <authorList>
            <person name="Chandra G."/>
            <person name="Truman W A."/>
        </authorList>
    </citation>
    <scope>NUCLEOTIDE SEQUENCE [LARGE SCALE GENOMIC DNA]</scope>
    <source>
        <strain evidence="1">PS685</strain>
    </source>
</reference>
<dbReference type="AlphaFoldDB" id="A0A5E6ZL59"/>